<dbReference type="InterPro" id="IPR009056">
    <property type="entry name" value="Cyt_c-like_dom"/>
</dbReference>
<feature type="signal peptide" evidence="5">
    <location>
        <begin position="1"/>
        <end position="27"/>
    </location>
</feature>
<keyword evidence="1 4" id="KW-0349">Heme</keyword>
<keyword evidence="2 4" id="KW-0479">Metal-binding</keyword>
<feature type="domain" description="F5/8 type C" evidence="6">
    <location>
        <begin position="756"/>
        <end position="863"/>
    </location>
</feature>
<dbReference type="InterPro" id="IPR011989">
    <property type="entry name" value="ARM-like"/>
</dbReference>
<dbReference type="SUPFAM" id="SSF46626">
    <property type="entry name" value="Cytochrome c"/>
    <property type="match status" value="1"/>
</dbReference>
<dbReference type="InterPro" id="IPR016024">
    <property type="entry name" value="ARM-type_fold"/>
</dbReference>
<evidence type="ECO:0000313" key="8">
    <source>
        <dbReference type="EMBL" id="BCX46812.1"/>
    </source>
</evidence>
<evidence type="ECO:0000256" key="2">
    <source>
        <dbReference type="ARBA" id="ARBA00022723"/>
    </source>
</evidence>
<evidence type="ECO:0000256" key="1">
    <source>
        <dbReference type="ARBA" id="ARBA00022617"/>
    </source>
</evidence>
<feature type="domain" description="Cytochrome c" evidence="7">
    <location>
        <begin position="601"/>
        <end position="695"/>
    </location>
</feature>
<dbReference type="RefSeq" id="WP_338688701.1">
    <property type="nucleotide sequence ID" value="NZ_AP024702.1"/>
</dbReference>
<dbReference type="PANTHER" id="PTHR33546:SF1">
    <property type="entry name" value="LARGE, MULTIFUNCTIONAL SECRETED PROTEIN"/>
    <property type="match status" value="1"/>
</dbReference>
<sequence length="863" mass="94767">MATFKKSTLTLAAVCSGAVFQSHQSHAAEPKVMEPAGSIPMLSVEDSLGTFELPPGYRLEPVLTEPQISEPVVCAFDGNGRMYVAEMRTYMQDADATGEQKPLSRVSLHEDTDGDGRMDKHSVFADGLLLPRLVLPLDDRVLIQETNTLDIFSYRDTDGDGVADEKELFFKGGPRGGNMEHQPSGLIWSMDNWLYTTYSAFRIRYNPGGAPLKEPTAANGGQWGLCQDNQGKPWFVNAGGERGPINFQQPIVYGGFNMNDQFEEGYKEVHPLVGIPDVQGGPKRFRPETQTLNHFTATCGQEIFRGDRLPEELRGDLLFSEPVGRLIRRSKVTVDDGVTKLSNAHPGSEFIRSFDPNFRVVNMVTAPDGCLYLVDMYRGIIQQGNWTKKGSYLRGVINEYGLDKNIGAGRIYRLVHEDFERGPQPKMLDESPAELVAHLEHPNGWWRDTAQKLMILRGDKSIAGALEKQALGSESVFARMHALWTLEGLGVLKAETVRKAMADEDPRVRATAVRTSEWLFKHGDDSLSSDLTKLAGDPDPQVVIQTMMTAKHLKLPEWKATVTAATTANISRGVQEIGRALAGDGGAAQKPASALTKAERASYQRGMKIYQSLCFSCHGEDGYGTVLPEEKNQRLAPPLAASPIVTGHPELAVKVLLHGLSGPVDGKEYPGEMIGMASNGDQWVADVLTYVRNSFGNGSSAISKSQVSGISKSVGKREEPWTEKELFAHSPHALDGCSEWKLSASHGKDSLVHAVDGKLDTRFTTSQSMAPGMWLQVELPETENISGMMLDAAGSKGDYPRGYKVEVSTDGKQWSKPVAEGKGTGPRTEIVFGQEVPARFVRVTQTGKNRLYWSVHQMEIWGR</sequence>
<evidence type="ECO:0000259" key="6">
    <source>
        <dbReference type="PROSITE" id="PS50022"/>
    </source>
</evidence>
<dbReference type="PROSITE" id="PS50022">
    <property type="entry name" value="FA58C_3"/>
    <property type="match status" value="1"/>
</dbReference>
<name>A0ABM7RBU6_9BACT</name>
<dbReference type="InterPro" id="IPR011041">
    <property type="entry name" value="Quinoprot_gluc/sorb_DH_b-prop"/>
</dbReference>
<keyword evidence="5" id="KW-0732">Signal</keyword>
<feature type="chain" id="PRO_5045627867" evidence="5">
    <location>
        <begin position="28"/>
        <end position="863"/>
    </location>
</feature>
<dbReference type="InterPro" id="IPR011042">
    <property type="entry name" value="6-blade_b-propeller_TolB-like"/>
</dbReference>
<keyword evidence="9" id="KW-1185">Reference proteome</keyword>
<proteinExistence type="predicted"/>
<evidence type="ECO:0000256" key="4">
    <source>
        <dbReference type="PROSITE-ProRule" id="PRU00433"/>
    </source>
</evidence>
<dbReference type="InterPro" id="IPR008979">
    <property type="entry name" value="Galactose-bd-like_sf"/>
</dbReference>
<dbReference type="InterPro" id="IPR036909">
    <property type="entry name" value="Cyt_c-like_dom_sf"/>
</dbReference>
<dbReference type="Pfam" id="PF00034">
    <property type="entry name" value="Cytochrom_C"/>
    <property type="match status" value="1"/>
</dbReference>
<dbReference type="InterPro" id="IPR055557">
    <property type="entry name" value="DUF7133"/>
</dbReference>
<evidence type="ECO:0000313" key="9">
    <source>
        <dbReference type="Proteomes" id="UP001374893"/>
    </source>
</evidence>
<dbReference type="SUPFAM" id="SSF50952">
    <property type="entry name" value="Soluble quinoprotein glucose dehydrogenase"/>
    <property type="match status" value="1"/>
</dbReference>
<dbReference type="Gene3D" id="2.60.120.260">
    <property type="entry name" value="Galactose-binding domain-like"/>
    <property type="match status" value="1"/>
</dbReference>
<dbReference type="Pfam" id="PF23500">
    <property type="entry name" value="DUF7133"/>
    <property type="match status" value="1"/>
</dbReference>
<accession>A0ABM7RBU6</accession>
<dbReference type="EMBL" id="AP024702">
    <property type="protein sequence ID" value="BCX46812.1"/>
    <property type="molecule type" value="Genomic_DNA"/>
</dbReference>
<organism evidence="8 9">
    <name type="scientific">Haloferula helveola</name>
    <dbReference type="NCBI Taxonomy" id="490095"/>
    <lineage>
        <taxon>Bacteria</taxon>
        <taxon>Pseudomonadati</taxon>
        <taxon>Verrucomicrobiota</taxon>
        <taxon>Verrucomicrobiia</taxon>
        <taxon>Verrucomicrobiales</taxon>
        <taxon>Verrucomicrobiaceae</taxon>
        <taxon>Haloferula</taxon>
    </lineage>
</organism>
<dbReference type="Gene3D" id="1.25.10.10">
    <property type="entry name" value="Leucine-rich Repeat Variant"/>
    <property type="match status" value="1"/>
</dbReference>
<dbReference type="PROSITE" id="PS51007">
    <property type="entry name" value="CYTC"/>
    <property type="match status" value="1"/>
</dbReference>
<reference evidence="8 9" key="1">
    <citation type="submission" date="2021-06" db="EMBL/GenBank/DDBJ databases">
        <title>Complete genome of Haloferula helveola possessing various polysaccharide degrading enzymes.</title>
        <authorList>
            <person name="Takami H."/>
            <person name="Huang C."/>
            <person name="Hamasaki K."/>
        </authorList>
    </citation>
    <scope>NUCLEOTIDE SEQUENCE [LARGE SCALE GENOMIC DNA]</scope>
    <source>
        <strain evidence="8 9">CN-1</strain>
    </source>
</reference>
<dbReference type="Pfam" id="PF00754">
    <property type="entry name" value="F5_F8_type_C"/>
    <property type="match status" value="1"/>
</dbReference>
<dbReference type="PANTHER" id="PTHR33546">
    <property type="entry name" value="LARGE, MULTIFUNCTIONAL SECRETED PROTEIN-RELATED"/>
    <property type="match status" value="1"/>
</dbReference>
<dbReference type="InterPro" id="IPR000421">
    <property type="entry name" value="FA58C"/>
</dbReference>
<evidence type="ECO:0000259" key="7">
    <source>
        <dbReference type="PROSITE" id="PS51007"/>
    </source>
</evidence>
<keyword evidence="3 4" id="KW-0408">Iron</keyword>
<evidence type="ECO:0000256" key="5">
    <source>
        <dbReference type="SAM" id="SignalP"/>
    </source>
</evidence>
<dbReference type="SUPFAM" id="SSF49785">
    <property type="entry name" value="Galactose-binding domain-like"/>
    <property type="match status" value="1"/>
</dbReference>
<dbReference type="Gene3D" id="1.10.760.10">
    <property type="entry name" value="Cytochrome c-like domain"/>
    <property type="match status" value="1"/>
</dbReference>
<dbReference type="SUPFAM" id="SSF48371">
    <property type="entry name" value="ARM repeat"/>
    <property type="match status" value="1"/>
</dbReference>
<evidence type="ECO:0000256" key="3">
    <source>
        <dbReference type="ARBA" id="ARBA00023004"/>
    </source>
</evidence>
<dbReference type="Proteomes" id="UP001374893">
    <property type="component" value="Chromosome"/>
</dbReference>
<dbReference type="Gene3D" id="2.120.10.30">
    <property type="entry name" value="TolB, C-terminal domain"/>
    <property type="match status" value="2"/>
</dbReference>
<gene>
    <name evidence="8" type="ORF">HAHE_07200</name>
</gene>
<protein>
    <submittedName>
        <fullName evidence="8">Glucanendo-1,6-beta-glucosidase</fullName>
    </submittedName>
</protein>